<gene>
    <name evidence="2" type="ordered locus">KRH_16390</name>
</gene>
<evidence type="ECO:0000313" key="3">
    <source>
        <dbReference type="Proteomes" id="UP000008838"/>
    </source>
</evidence>
<keyword evidence="3" id="KW-1185">Reference proteome</keyword>
<protein>
    <submittedName>
        <fullName evidence="2">Uncharacterized protein</fullName>
    </submittedName>
</protein>
<feature type="transmembrane region" description="Helical" evidence="1">
    <location>
        <begin position="12"/>
        <end position="39"/>
    </location>
</feature>
<dbReference type="HOGENOM" id="CLU_2770482_0_0_11"/>
<dbReference type="KEGG" id="krh:KRH_16390"/>
<accession>B2GKV0</accession>
<dbReference type="EMBL" id="AP009152">
    <property type="protein sequence ID" value="BAG29986.1"/>
    <property type="molecule type" value="Genomic_DNA"/>
</dbReference>
<keyword evidence="1" id="KW-1133">Transmembrane helix</keyword>
<reference evidence="2 3" key="1">
    <citation type="journal article" date="2008" name="J. Bacteriol.">
        <title>Complete genome sequence of the soil actinomycete Kocuria rhizophila.</title>
        <authorList>
            <person name="Takarada H."/>
            <person name="Sekine M."/>
            <person name="Kosugi H."/>
            <person name="Matsuo Y."/>
            <person name="Fujisawa T."/>
            <person name="Omata S."/>
            <person name="Kishi E."/>
            <person name="Shimizu A."/>
            <person name="Tsukatani N."/>
            <person name="Tanikawa S."/>
            <person name="Fujita N."/>
            <person name="Harayama S."/>
        </authorList>
    </citation>
    <scope>NUCLEOTIDE SEQUENCE [LARGE SCALE GENOMIC DNA]</scope>
    <source>
        <strain evidence="3">ATCC 9341 / DSM 348 / NBRC 103217 / DC2201</strain>
    </source>
</reference>
<dbReference type="RefSeq" id="WP_012398707.1">
    <property type="nucleotide sequence ID" value="NC_010617.1"/>
</dbReference>
<dbReference type="Proteomes" id="UP000008838">
    <property type="component" value="Chromosome"/>
</dbReference>
<evidence type="ECO:0000256" key="1">
    <source>
        <dbReference type="SAM" id="Phobius"/>
    </source>
</evidence>
<organism evidence="2 3">
    <name type="scientific">Kocuria rhizophila (strain ATCC 9341 / DSM 348 / NBRC 103217 / DC2201)</name>
    <dbReference type="NCBI Taxonomy" id="378753"/>
    <lineage>
        <taxon>Bacteria</taxon>
        <taxon>Bacillati</taxon>
        <taxon>Actinomycetota</taxon>
        <taxon>Actinomycetes</taxon>
        <taxon>Micrococcales</taxon>
        <taxon>Micrococcaceae</taxon>
        <taxon>Kocuria</taxon>
    </lineage>
</organism>
<proteinExistence type="predicted"/>
<sequence>MGTALSLHGVVIIAALAIGAHEGGVAGALLAVPLTAVLWASFKTFRDMRDGVPGKLPAEDDEAAPAVQA</sequence>
<keyword evidence="1" id="KW-0472">Membrane</keyword>
<dbReference type="eggNOG" id="COG0628">
    <property type="taxonomic scope" value="Bacteria"/>
</dbReference>
<keyword evidence="1" id="KW-0812">Transmembrane</keyword>
<evidence type="ECO:0000313" key="2">
    <source>
        <dbReference type="EMBL" id="BAG29986.1"/>
    </source>
</evidence>
<dbReference type="AlphaFoldDB" id="B2GKV0"/>
<name>B2GKV0_KOCRD</name>